<feature type="domain" description="SCP" evidence="2">
    <location>
        <begin position="1040"/>
        <end position="1185"/>
    </location>
</feature>
<dbReference type="InterPro" id="IPR034113">
    <property type="entry name" value="SCP_GAPR1-like"/>
</dbReference>
<feature type="compositionally biased region" description="Low complexity" evidence="1">
    <location>
        <begin position="74"/>
        <end position="99"/>
    </location>
</feature>
<feature type="domain" description="SCP" evidence="2">
    <location>
        <begin position="159"/>
        <end position="304"/>
    </location>
</feature>
<feature type="region of interest" description="Disordered" evidence="1">
    <location>
        <begin position="755"/>
        <end position="782"/>
    </location>
</feature>
<evidence type="ECO:0000313" key="4">
    <source>
        <dbReference type="Proteomes" id="UP000275408"/>
    </source>
</evidence>
<feature type="domain" description="SCP" evidence="2">
    <location>
        <begin position="722"/>
        <end position="863"/>
    </location>
</feature>
<dbReference type="InterPro" id="IPR001283">
    <property type="entry name" value="CRISP-related"/>
</dbReference>
<dbReference type="InterPro" id="IPR018244">
    <property type="entry name" value="Allrgn_V5/Tpx1_CS"/>
</dbReference>
<accession>A0A3M6U7Z6</accession>
<feature type="compositionally biased region" description="Low complexity" evidence="1">
    <location>
        <begin position="463"/>
        <end position="479"/>
    </location>
</feature>
<dbReference type="PROSITE" id="PS01009">
    <property type="entry name" value="CRISP_1"/>
    <property type="match status" value="2"/>
</dbReference>
<feature type="region of interest" description="Disordered" evidence="1">
    <location>
        <begin position="653"/>
        <end position="707"/>
    </location>
</feature>
<gene>
    <name evidence="3" type="ORF">pdam_00009144</name>
</gene>
<dbReference type="FunFam" id="3.40.33.10:FF:000002">
    <property type="entry name" value="Golgi-associated plant pathogenesis-related protein 1"/>
    <property type="match status" value="2"/>
</dbReference>
<dbReference type="Gene3D" id="3.40.33.10">
    <property type="entry name" value="CAP"/>
    <property type="match status" value="4"/>
</dbReference>
<dbReference type="EMBL" id="RCHS01002051">
    <property type="protein sequence ID" value="RMX49790.1"/>
    <property type="molecule type" value="Genomic_DNA"/>
</dbReference>
<dbReference type="CDD" id="cd05382">
    <property type="entry name" value="CAP_GAPR1-like"/>
    <property type="match status" value="4"/>
</dbReference>
<evidence type="ECO:0000256" key="1">
    <source>
        <dbReference type="SAM" id="MobiDB-lite"/>
    </source>
</evidence>
<evidence type="ECO:0000313" key="3">
    <source>
        <dbReference type="EMBL" id="RMX49790.1"/>
    </source>
</evidence>
<name>A0A3M6U7Z6_POCDA</name>
<feature type="region of interest" description="Disordered" evidence="1">
    <location>
        <begin position="53"/>
        <end position="99"/>
    </location>
</feature>
<dbReference type="GO" id="GO:0005576">
    <property type="term" value="C:extracellular region"/>
    <property type="evidence" value="ECO:0007669"/>
    <property type="project" value="InterPro"/>
</dbReference>
<dbReference type="OrthoDB" id="337038at2759"/>
<dbReference type="InterPro" id="IPR014044">
    <property type="entry name" value="CAP_dom"/>
</dbReference>
<feature type="region of interest" description="Disordered" evidence="1">
    <location>
        <begin position="423"/>
        <end position="492"/>
    </location>
</feature>
<organism evidence="3 4">
    <name type="scientific">Pocillopora damicornis</name>
    <name type="common">Cauliflower coral</name>
    <name type="synonym">Millepora damicornis</name>
    <dbReference type="NCBI Taxonomy" id="46731"/>
    <lineage>
        <taxon>Eukaryota</taxon>
        <taxon>Metazoa</taxon>
        <taxon>Cnidaria</taxon>
        <taxon>Anthozoa</taxon>
        <taxon>Hexacorallia</taxon>
        <taxon>Scleractinia</taxon>
        <taxon>Astrocoeniina</taxon>
        <taxon>Pocilloporidae</taxon>
        <taxon>Pocillopora</taxon>
    </lineage>
</organism>
<feature type="domain" description="SCP" evidence="2">
    <location>
        <begin position="487"/>
        <end position="631"/>
    </location>
</feature>
<feature type="region of interest" description="Disordered" evidence="1">
    <location>
        <begin position="999"/>
        <end position="1018"/>
    </location>
</feature>
<sequence>MGKWAAKAGNKIGLAFGVKLKRRLADDPPPVRFNIKGTAILKNGNLNFELAGEKIRPGQSGPSNPNFKAGSSLSTATPTKGSTTPTSPTTGTGQTTGTGPTTVQQLALVQSLALLQQPALLKPLALVQRLALVPLLALPAAQVAPTSPCPRPLNVYVIIVANDLKKTQNAYRRVHGSPDLRLDDHMMCDAQNYAQKMASKGVLEHQSSAILARRGVGENIGMSCVPARNGPLTYLKVQKMARNVCQYNFDQPNFNSDTGHFTEVVWSGSRKLGVGYSVGRNIKFPGYVCVYVVGRYSPAGNNIGPQNLRNNVRRGNFNGSYCTPKIKPPAFTLVPLYKRNRFGNKAFYNKRALKQALGDRHCTVSRGGLKRIQNMPFAKIMLLVFLGTSNSYVGQPLNGGKYSVNGVVDVLPNGDVELRLNARKESSGPGAQPLSPTPMLPTSGYTTGSSTGGAPNTGTAPISGSTSGFSTTPGFSTSPRIRNAGDNPRQVGLNLHNDYRRVHNAPIMSLNSQLNDDAQRYAEKLARESVFEHDKNNRNQGENLGLQCASGSDADLVKKVVDAWYKEVCGYNFDNPGVSSGVTGHFTQVVWKTSTRLGIGFARGSYTFGSQRFDNCLFVVGRYLEPGNLVGAYSQNVSKGSFNVQICRSSNNYGKRSKPFRKPNSGKSKRKSTLELRQPRQSRPQPPKLPRRVFQQRRSRPVVQQHQPPRAAVSLIIPLPRHVLQKGLDKHNFYRRIHKSPALILSSQLNSDAQKTAERSAAQGKLVHTDDSELGDQGENLGKLCASDETPEEIITKVVERWYNEICKYDFSKPESSSSTGHFTQIVWASTSQLGLGWASKDEDGFLCYYVAGRYSPSGNIANKFEENVMKGSFDPSYCSSKRRNLKSVRDVIWPKWYNIIPGVAIMSWPFIFLIIHATYAANEFTIQGNGSYEAGKLKVDLHLESNLSLTAKTTVPPTSVVKTLAPTINATTIPPSETIPPSTLPSTPVPTVNSTTIGSVTGNPPTPTPTTTSATVNVTTPTHVPEYLDGKLSTNSEPSLDRTALELHNYYRSIHEAPLLTLDTNLRKDAQEYALKVARSQMLRPEQNFVLNSKNEGENLGFRCSTTRPDPGKSLRQIMKRWYDEGCQYNFQAPSTDRYSFRHFTQMTWNGSRRLGVGITYGKINNLHCLYFVARYRPRGNLGNKLIYINNVKKGVFDSSFCRPIANQSPNQEVILKD</sequence>
<dbReference type="SMART" id="SM00198">
    <property type="entry name" value="SCP"/>
    <property type="match status" value="4"/>
</dbReference>
<comment type="caution">
    <text evidence="3">The sequence shown here is derived from an EMBL/GenBank/DDBJ whole genome shotgun (WGS) entry which is preliminary data.</text>
</comment>
<dbReference type="Pfam" id="PF00188">
    <property type="entry name" value="CAP"/>
    <property type="match status" value="4"/>
</dbReference>
<dbReference type="SUPFAM" id="SSF55797">
    <property type="entry name" value="PR-1-like"/>
    <property type="match status" value="4"/>
</dbReference>
<reference evidence="3 4" key="1">
    <citation type="journal article" date="2018" name="Sci. Rep.">
        <title>Comparative analysis of the Pocillopora damicornis genome highlights role of immune system in coral evolution.</title>
        <authorList>
            <person name="Cunning R."/>
            <person name="Bay R.A."/>
            <person name="Gillette P."/>
            <person name="Baker A.C."/>
            <person name="Traylor-Knowles N."/>
        </authorList>
    </citation>
    <scope>NUCLEOTIDE SEQUENCE [LARGE SCALE GENOMIC DNA]</scope>
    <source>
        <strain evidence="3">RSMAS</strain>
        <tissue evidence="3">Whole animal</tissue>
    </source>
</reference>
<dbReference type="InterPro" id="IPR035940">
    <property type="entry name" value="CAP_sf"/>
</dbReference>
<protein>
    <recommendedName>
        <fullName evidence="2">SCP domain-containing protein</fullName>
    </recommendedName>
</protein>
<dbReference type="AlphaFoldDB" id="A0A3M6U7Z6"/>
<feature type="compositionally biased region" description="Polar residues" evidence="1">
    <location>
        <begin position="60"/>
        <end position="73"/>
    </location>
</feature>
<feature type="compositionally biased region" description="Basic residues" evidence="1">
    <location>
        <begin position="689"/>
        <end position="700"/>
    </location>
</feature>
<evidence type="ECO:0000259" key="2">
    <source>
        <dbReference type="SMART" id="SM00198"/>
    </source>
</evidence>
<dbReference type="Proteomes" id="UP000275408">
    <property type="component" value="Unassembled WGS sequence"/>
</dbReference>
<dbReference type="STRING" id="46731.A0A3M6U7Z6"/>
<feature type="compositionally biased region" description="Low complexity" evidence="1">
    <location>
        <begin position="442"/>
        <end position="453"/>
    </location>
</feature>
<dbReference type="PANTHER" id="PTHR10334">
    <property type="entry name" value="CYSTEINE-RICH SECRETORY PROTEIN-RELATED"/>
    <property type="match status" value="1"/>
</dbReference>
<keyword evidence="4" id="KW-1185">Reference proteome</keyword>
<dbReference type="PRINTS" id="PR00837">
    <property type="entry name" value="V5TPXLIKE"/>
</dbReference>
<proteinExistence type="predicted"/>